<keyword evidence="1" id="KW-0808">Transferase</keyword>
<feature type="domain" description="Sulfotransferase" evidence="6">
    <location>
        <begin position="41"/>
        <end position="277"/>
    </location>
</feature>
<feature type="binding site" evidence="4">
    <location>
        <position position="141"/>
    </location>
    <ligand>
        <name>3'-phosphoadenylyl sulfate</name>
        <dbReference type="ChEBI" id="CHEBI:58339"/>
    </ligand>
</feature>
<feature type="binding site" evidence="4">
    <location>
        <begin position="50"/>
        <end position="54"/>
    </location>
    <ligand>
        <name>3'-phosphoadenylyl sulfate</name>
        <dbReference type="ChEBI" id="CHEBI:58339"/>
    </ligand>
</feature>
<dbReference type="EMBL" id="CAJOBC010008796">
    <property type="protein sequence ID" value="CAF3971063.1"/>
    <property type="molecule type" value="Genomic_DNA"/>
</dbReference>
<evidence type="ECO:0000256" key="3">
    <source>
        <dbReference type="PIRSR" id="PIRSR637359-1"/>
    </source>
</evidence>
<reference evidence="8" key="1">
    <citation type="submission" date="2021-02" db="EMBL/GenBank/DDBJ databases">
        <authorList>
            <person name="Nowell W R."/>
        </authorList>
    </citation>
    <scope>NUCLEOTIDE SEQUENCE</scope>
</reference>
<feature type="binding site" evidence="4">
    <location>
        <position position="133"/>
    </location>
    <ligand>
        <name>3'-phosphoadenylyl sulfate</name>
        <dbReference type="ChEBI" id="CHEBI:58339"/>
    </ligand>
</feature>
<keyword evidence="11" id="KW-1185">Reference proteome</keyword>
<evidence type="ECO:0000313" key="7">
    <source>
        <dbReference type="EMBL" id="CAF0730224.1"/>
    </source>
</evidence>
<dbReference type="Pfam" id="PF00685">
    <property type="entry name" value="Sulfotransfer_1"/>
    <property type="match status" value="1"/>
</dbReference>
<evidence type="ECO:0000313" key="11">
    <source>
        <dbReference type="Proteomes" id="UP000663829"/>
    </source>
</evidence>
<dbReference type="GO" id="GO:0008467">
    <property type="term" value="F:[heparan sulfate]-glucosamine 3-sulfotransferase activity"/>
    <property type="evidence" value="ECO:0007669"/>
    <property type="project" value="TreeGrafter"/>
</dbReference>
<dbReference type="PANTHER" id="PTHR10605:SF72">
    <property type="entry name" value="HEPARAN SULFATE 3-O SULFOTRANSFERASE-B, ISOFORM A"/>
    <property type="match status" value="1"/>
</dbReference>
<gene>
    <name evidence="8" type="ORF">GPM918_LOCUS24006</name>
    <name evidence="7" type="ORF">OVA965_LOCUS743</name>
    <name evidence="10" type="ORF">SRO942_LOCUS24005</name>
    <name evidence="9" type="ORF">TMI583_LOCUS743</name>
</gene>
<feature type="disulfide bond" evidence="5">
    <location>
        <begin position="241"/>
        <end position="253"/>
    </location>
</feature>
<dbReference type="OrthoDB" id="411451at2759"/>
<dbReference type="Proteomes" id="UP000677228">
    <property type="component" value="Unassembled WGS sequence"/>
</dbReference>
<evidence type="ECO:0000313" key="10">
    <source>
        <dbReference type="EMBL" id="CAF3971063.1"/>
    </source>
</evidence>
<dbReference type="EMBL" id="CAJNOK010000114">
    <property type="protein sequence ID" value="CAF0730224.1"/>
    <property type="molecule type" value="Genomic_DNA"/>
</dbReference>
<dbReference type="SUPFAM" id="SSF52540">
    <property type="entry name" value="P-loop containing nucleoside triphosphate hydrolases"/>
    <property type="match status" value="1"/>
</dbReference>
<evidence type="ECO:0000256" key="2">
    <source>
        <dbReference type="ARBA" id="ARBA00023180"/>
    </source>
</evidence>
<feature type="active site" description="For sulfotransferase activity" evidence="3">
    <location>
        <position position="50"/>
    </location>
</feature>
<comment type="caution">
    <text evidence="8">The sequence shown here is derived from an EMBL/GenBank/DDBJ whole genome shotgun (WGS) entry which is preliminary data.</text>
</comment>
<name>A0A814WTS1_9BILA</name>
<sequence length="295" mass="35462">MCISYGDNYLFKNDNKTLQYDYNNNSIFKNNTGEINQRRLPKAIIIGVKKCGTRALLKFISAHPDVVASMNEVHFFDQNYYRGLDWYRNQMPLSLSNQITMEKTPQYYIHNRSAYRMTQTFSNIKLKLIVIIRDPIIRAISDYVQLTTKRKSNLTFEDYVFIKNSTIINDKWIPLKIGCYYHYFTKWLKYYSFNQIHFVDGENLIKRPWEELLYVQKFLNLTIQIQQKHFYFNHYKRSFPCIRNQLYQTKNGCLGSSKGRKHPDIKQETRTILKNYYKTCNSRLKQIAQINFSWL</sequence>
<accession>A0A814WTS1</accession>
<dbReference type="EMBL" id="CAJNOQ010008795">
    <property type="protein sequence ID" value="CAF1206812.1"/>
    <property type="molecule type" value="Genomic_DNA"/>
</dbReference>
<dbReference type="Proteomes" id="UP000681722">
    <property type="component" value="Unassembled WGS sequence"/>
</dbReference>
<dbReference type="Proteomes" id="UP000682733">
    <property type="component" value="Unassembled WGS sequence"/>
</dbReference>
<keyword evidence="5" id="KW-1015">Disulfide bond</keyword>
<protein>
    <recommendedName>
        <fullName evidence="6">Sulfotransferase domain-containing protein</fullName>
    </recommendedName>
</protein>
<dbReference type="EMBL" id="CAJOBA010000114">
    <property type="protein sequence ID" value="CAF3505303.1"/>
    <property type="molecule type" value="Genomic_DNA"/>
</dbReference>
<evidence type="ECO:0000256" key="1">
    <source>
        <dbReference type="ARBA" id="ARBA00022679"/>
    </source>
</evidence>
<evidence type="ECO:0000313" key="9">
    <source>
        <dbReference type="EMBL" id="CAF3505303.1"/>
    </source>
</evidence>
<evidence type="ECO:0000256" key="5">
    <source>
        <dbReference type="PIRSR" id="PIRSR637359-3"/>
    </source>
</evidence>
<dbReference type="Gene3D" id="3.40.50.300">
    <property type="entry name" value="P-loop containing nucleotide triphosphate hydrolases"/>
    <property type="match status" value="1"/>
</dbReference>
<dbReference type="InterPro" id="IPR000863">
    <property type="entry name" value="Sulfotransferase_dom"/>
</dbReference>
<dbReference type="PANTHER" id="PTHR10605">
    <property type="entry name" value="HEPARAN SULFATE SULFOTRANSFERASE"/>
    <property type="match status" value="1"/>
</dbReference>
<evidence type="ECO:0000259" key="6">
    <source>
        <dbReference type="Pfam" id="PF00685"/>
    </source>
</evidence>
<feature type="binding site" evidence="4">
    <location>
        <begin position="258"/>
        <end position="262"/>
    </location>
    <ligand>
        <name>3'-phosphoadenylyl sulfate</name>
        <dbReference type="ChEBI" id="CHEBI:58339"/>
    </ligand>
</feature>
<evidence type="ECO:0000256" key="4">
    <source>
        <dbReference type="PIRSR" id="PIRSR637359-2"/>
    </source>
</evidence>
<organism evidence="8 11">
    <name type="scientific">Didymodactylos carnosus</name>
    <dbReference type="NCBI Taxonomy" id="1234261"/>
    <lineage>
        <taxon>Eukaryota</taxon>
        <taxon>Metazoa</taxon>
        <taxon>Spiralia</taxon>
        <taxon>Gnathifera</taxon>
        <taxon>Rotifera</taxon>
        <taxon>Eurotatoria</taxon>
        <taxon>Bdelloidea</taxon>
        <taxon>Philodinida</taxon>
        <taxon>Philodinidae</taxon>
        <taxon>Didymodactylos</taxon>
    </lineage>
</organism>
<evidence type="ECO:0000313" key="8">
    <source>
        <dbReference type="EMBL" id="CAF1206812.1"/>
    </source>
</evidence>
<dbReference type="InterPro" id="IPR027417">
    <property type="entry name" value="P-loop_NTPase"/>
</dbReference>
<keyword evidence="2" id="KW-0325">Glycoprotein</keyword>
<dbReference type="AlphaFoldDB" id="A0A814WTS1"/>
<dbReference type="Proteomes" id="UP000663829">
    <property type="component" value="Unassembled WGS sequence"/>
</dbReference>
<dbReference type="InterPro" id="IPR037359">
    <property type="entry name" value="NST/OST"/>
</dbReference>
<proteinExistence type="predicted"/>